<keyword evidence="3" id="KW-0520">NAD</keyword>
<evidence type="ECO:0000256" key="2">
    <source>
        <dbReference type="ARBA" id="ARBA00023002"/>
    </source>
</evidence>
<accession>A0A089PVA9</accession>
<organism evidence="7 8">
    <name type="scientific">Cedecea neteri</name>
    <dbReference type="NCBI Taxonomy" id="158822"/>
    <lineage>
        <taxon>Bacteria</taxon>
        <taxon>Pseudomonadati</taxon>
        <taxon>Pseudomonadota</taxon>
        <taxon>Gammaproteobacteria</taxon>
        <taxon>Enterobacterales</taxon>
        <taxon>Enterobacteriaceae</taxon>
        <taxon>Cedecea</taxon>
    </lineage>
</organism>
<protein>
    <submittedName>
        <fullName evidence="7">Dihydrofolate reductase</fullName>
    </submittedName>
</protein>
<keyword evidence="2 4" id="KW-0560">Oxidoreductase</keyword>
<dbReference type="Pfam" id="PF02826">
    <property type="entry name" value="2-Hacid_dh_C"/>
    <property type="match status" value="1"/>
</dbReference>
<sequence>MKIVFTAEYAGSLEPFSQLGELVVEGWAIGKPKLQASEIIDLAHDAGVIVTSYDDITAEVINSCPDLKVIACTRANPVNIDVQAARARNITVLYTPGRNADAAAELTLGLMLGLMRHIPQSHAALKRGEFTRENQSEQQTQSGLRKDVVWDVSPESPYEVFKGGELRNKTLGLIGYGNIGRRVARIARAFGMNILVVDPFVAAEDIDEPGLHKTTLEALFRESDIVSLHLSSGPHSEGLVNASLLQSMKPGAKLINTSRASVVVEADLIAALRHGPLGGAALDVYHQEPLWRNHPFISELDNVIITPHIAGATRESIQKHTAMIAADLQRFVAGEPLLYAWR</sequence>
<evidence type="ECO:0000256" key="1">
    <source>
        <dbReference type="ARBA" id="ARBA00005854"/>
    </source>
</evidence>
<dbReference type="Pfam" id="PF00389">
    <property type="entry name" value="2-Hacid_dh"/>
    <property type="match status" value="1"/>
</dbReference>
<dbReference type="SUPFAM" id="SSF51735">
    <property type="entry name" value="NAD(P)-binding Rossmann-fold domains"/>
    <property type="match status" value="1"/>
</dbReference>
<evidence type="ECO:0000259" key="5">
    <source>
        <dbReference type="Pfam" id="PF00389"/>
    </source>
</evidence>
<name>A0A089PVA9_9ENTR</name>
<dbReference type="CDD" id="cd12171">
    <property type="entry name" value="2-Hacid_dh_10"/>
    <property type="match status" value="1"/>
</dbReference>
<gene>
    <name evidence="7" type="ORF">JT31_04810</name>
</gene>
<dbReference type="PANTHER" id="PTHR42789">
    <property type="entry name" value="D-ISOMER SPECIFIC 2-HYDROXYACID DEHYDROGENASE FAMILY PROTEIN (AFU_ORTHOLOGUE AFUA_6G10090)"/>
    <property type="match status" value="1"/>
</dbReference>
<dbReference type="Proteomes" id="UP000029481">
    <property type="component" value="Chromosome"/>
</dbReference>
<dbReference type="GO" id="GO:0016616">
    <property type="term" value="F:oxidoreductase activity, acting on the CH-OH group of donors, NAD or NADP as acceptor"/>
    <property type="evidence" value="ECO:0007669"/>
    <property type="project" value="InterPro"/>
</dbReference>
<evidence type="ECO:0000313" key="8">
    <source>
        <dbReference type="Proteomes" id="UP000029481"/>
    </source>
</evidence>
<dbReference type="AlphaFoldDB" id="A0A089PVA9"/>
<dbReference type="RefSeq" id="WP_038473871.1">
    <property type="nucleotide sequence ID" value="NZ_CP009451.1"/>
</dbReference>
<evidence type="ECO:0000256" key="4">
    <source>
        <dbReference type="RuleBase" id="RU003719"/>
    </source>
</evidence>
<evidence type="ECO:0000256" key="3">
    <source>
        <dbReference type="ARBA" id="ARBA00023027"/>
    </source>
</evidence>
<dbReference type="OrthoDB" id="9805416at2"/>
<evidence type="ECO:0000313" key="7">
    <source>
        <dbReference type="EMBL" id="AIR03953.1"/>
    </source>
</evidence>
<dbReference type="InterPro" id="IPR036291">
    <property type="entry name" value="NAD(P)-bd_dom_sf"/>
</dbReference>
<dbReference type="KEGG" id="cnt:JT31_04810"/>
<dbReference type="InterPro" id="IPR006140">
    <property type="entry name" value="D-isomer_DH_NAD-bd"/>
</dbReference>
<dbReference type="PANTHER" id="PTHR42789:SF1">
    <property type="entry name" value="D-ISOMER SPECIFIC 2-HYDROXYACID DEHYDROGENASE FAMILY PROTEIN (AFU_ORTHOLOGUE AFUA_6G10090)"/>
    <property type="match status" value="1"/>
</dbReference>
<reference evidence="7 8" key="1">
    <citation type="submission" date="2014-09" db="EMBL/GenBank/DDBJ databases">
        <title>Cedecea neteri SSMD04 Genome Sequencing.</title>
        <authorList>
            <person name="Tan J.-Y."/>
        </authorList>
    </citation>
    <scope>NUCLEOTIDE SEQUENCE [LARGE SCALE GENOMIC DNA]</scope>
    <source>
        <strain evidence="7 8">SSMD04</strain>
    </source>
</reference>
<keyword evidence="8" id="KW-1185">Reference proteome</keyword>
<dbReference type="InterPro" id="IPR006139">
    <property type="entry name" value="D-isomer_2_OHA_DH_cat_dom"/>
</dbReference>
<dbReference type="GO" id="GO:0051287">
    <property type="term" value="F:NAD binding"/>
    <property type="evidence" value="ECO:0007669"/>
    <property type="project" value="InterPro"/>
</dbReference>
<proteinExistence type="inferred from homology"/>
<dbReference type="InterPro" id="IPR050857">
    <property type="entry name" value="D-2-hydroxyacid_DH"/>
</dbReference>
<evidence type="ECO:0000259" key="6">
    <source>
        <dbReference type="Pfam" id="PF02826"/>
    </source>
</evidence>
<feature type="domain" description="D-isomer specific 2-hydroxyacid dehydrogenase NAD-binding" evidence="6">
    <location>
        <begin position="159"/>
        <end position="310"/>
    </location>
</feature>
<dbReference type="SUPFAM" id="SSF52283">
    <property type="entry name" value="Formate/glycerate dehydrogenase catalytic domain-like"/>
    <property type="match status" value="1"/>
</dbReference>
<comment type="similarity">
    <text evidence="1 4">Belongs to the D-isomer specific 2-hydroxyacid dehydrogenase family.</text>
</comment>
<feature type="domain" description="D-isomer specific 2-hydroxyacid dehydrogenase catalytic" evidence="5">
    <location>
        <begin position="26"/>
        <end position="338"/>
    </location>
</feature>
<dbReference type="Gene3D" id="3.40.50.720">
    <property type="entry name" value="NAD(P)-binding Rossmann-like Domain"/>
    <property type="match status" value="2"/>
</dbReference>
<dbReference type="EMBL" id="CP009451">
    <property type="protein sequence ID" value="AIR03953.1"/>
    <property type="molecule type" value="Genomic_DNA"/>
</dbReference>